<evidence type="ECO:0000256" key="1">
    <source>
        <dbReference type="ARBA" id="ARBA00004196"/>
    </source>
</evidence>
<keyword evidence="5" id="KW-0560">Oxidoreductase</keyword>
<evidence type="ECO:0000256" key="7">
    <source>
        <dbReference type="PROSITE-ProRule" id="PRU00433"/>
    </source>
</evidence>
<dbReference type="RefSeq" id="WP_151674851.1">
    <property type="nucleotide sequence ID" value="NZ_BKCG01000007.1"/>
</dbReference>
<dbReference type="GO" id="GO:0004130">
    <property type="term" value="F:cytochrome-c peroxidase activity"/>
    <property type="evidence" value="ECO:0007669"/>
    <property type="project" value="TreeGrafter"/>
</dbReference>
<dbReference type="Pfam" id="PF03150">
    <property type="entry name" value="CCP_MauG"/>
    <property type="match status" value="1"/>
</dbReference>
<dbReference type="SUPFAM" id="SSF46626">
    <property type="entry name" value="Cytochrome c"/>
    <property type="match status" value="2"/>
</dbReference>
<evidence type="ECO:0000256" key="4">
    <source>
        <dbReference type="ARBA" id="ARBA00022729"/>
    </source>
</evidence>
<dbReference type="InterPro" id="IPR009056">
    <property type="entry name" value="Cyt_c-like_dom"/>
</dbReference>
<organism evidence="9 10">
    <name type="scientific">Patiriisocius marinus</name>
    <dbReference type="NCBI Taxonomy" id="1397112"/>
    <lineage>
        <taxon>Bacteria</taxon>
        <taxon>Pseudomonadati</taxon>
        <taxon>Bacteroidota</taxon>
        <taxon>Flavobacteriia</taxon>
        <taxon>Flavobacteriales</taxon>
        <taxon>Flavobacteriaceae</taxon>
        <taxon>Patiriisocius</taxon>
    </lineage>
</organism>
<feature type="domain" description="Cytochrome c" evidence="8">
    <location>
        <begin position="464"/>
        <end position="610"/>
    </location>
</feature>
<keyword evidence="10" id="KW-1185">Reference proteome</keyword>
<protein>
    <submittedName>
        <fullName evidence="9">Cytochrome-c peroxidase</fullName>
    </submittedName>
</protein>
<comment type="caution">
    <text evidence="9">The sequence shown here is derived from an EMBL/GenBank/DDBJ whole genome shotgun (WGS) entry which is preliminary data.</text>
</comment>
<evidence type="ECO:0000256" key="5">
    <source>
        <dbReference type="ARBA" id="ARBA00023002"/>
    </source>
</evidence>
<gene>
    <name evidence="9" type="ORF">ULMA_25220</name>
</gene>
<accession>A0A5J4IZB8</accession>
<sequence>MNFSISTPRSIKWSFLALIIFLLFASCDKLDTYVVKTDTFNSFLNEVELAAIILDESAAAFQLQKIPIDTLKTHILDTRNAYKKVEFFLAYYNPDFVNSHLNGAPLLKIQKSGSEPSVIPPEGLQVLDELIFSETPKNERVKISALAKKFKANVSILTAAMQKVTPSLTDIVNASRIQLVRVFTLGVTGFDTPGSVNALTEAKISLSGMKQLIEGVPEFDKVSQLNQSIQLIDGAINMLSNSSFEEFDRLSFLKEYIDPLYKQLGALPIDKKSVLLSNSSSWNPESTSIFSANFLDPYYFTQLNEKEDSETLRNLGEKLFYDTILSEDGSMSCASCHKPNLAFTDGEIKSISSIEGATVMRNSPTLLNAVFAERYFYDVRAFSLEQQAEHVIFNPKEFNTRYSSLLNRLNNNADYSNDFKVQFGTNKISREQFASALTSYVLSLQSHNSEFDQFVRGELNEIEDEVKNGFNLFMGKAACATCHFAPTFSGLVPPLFVDSETEILGVLSNPLGKDPLLDLDEGRWDNKIANEKSFIYNKSFKTTTVRNIALTAPYFHNGAYSSLEQVLDFYNKGGGAGMGLNVTNQTLPDSELDLSDKEIDDIISFLNSLTEIY</sequence>
<dbReference type="PROSITE" id="PS51007">
    <property type="entry name" value="CYTC"/>
    <property type="match status" value="1"/>
</dbReference>
<dbReference type="Gene3D" id="1.10.760.10">
    <property type="entry name" value="Cytochrome c-like domain"/>
    <property type="match status" value="2"/>
</dbReference>
<dbReference type="Gene3D" id="1.20.1420.20">
    <property type="entry name" value="M75 peptidase, HXXE motif"/>
    <property type="match status" value="1"/>
</dbReference>
<name>A0A5J4IZB8_9FLAO</name>
<dbReference type="Proteomes" id="UP000326509">
    <property type="component" value="Unassembled WGS sequence"/>
</dbReference>
<keyword evidence="3 7" id="KW-0479">Metal-binding</keyword>
<dbReference type="PANTHER" id="PTHR30600:SF10">
    <property type="entry name" value="BLL6722 PROTEIN"/>
    <property type="match status" value="1"/>
</dbReference>
<dbReference type="InterPro" id="IPR051395">
    <property type="entry name" value="Cytochrome_c_Peroxidase/MauG"/>
</dbReference>
<dbReference type="GO" id="GO:0009055">
    <property type="term" value="F:electron transfer activity"/>
    <property type="evidence" value="ECO:0007669"/>
    <property type="project" value="InterPro"/>
</dbReference>
<dbReference type="OrthoDB" id="9805202at2"/>
<evidence type="ECO:0000256" key="6">
    <source>
        <dbReference type="ARBA" id="ARBA00023004"/>
    </source>
</evidence>
<dbReference type="InterPro" id="IPR004852">
    <property type="entry name" value="Di-haem_cyt_c_peroxidsae"/>
</dbReference>
<keyword evidence="6 7" id="KW-0408">Iron</keyword>
<dbReference type="GO" id="GO:0020037">
    <property type="term" value="F:heme binding"/>
    <property type="evidence" value="ECO:0007669"/>
    <property type="project" value="InterPro"/>
</dbReference>
<evidence type="ECO:0000256" key="3">
    <source>
        <dbReference type="ARBA" id="ARBA00022723"/>
    </source>
</evidence>
<keyword evidence="2 7" id="KW-0349">Heme</keyword>
<dbReference type="PANTHER" id="PTHR30600">
    <property type="entry name" value="CYTOCHROME C PEROXIDASE-RELATED"/>
    <property type="match status" value="1"/>
</dbReference>
<dbReference type="InterPro" id="IPR036909">
    <property type="entry name" value="Cyt_c-like_dom_sf"/>
</dbReference>
<evidence type="ECO:0000256" key="2">
    <source>
        <dbReference type="ARBA" id="ARBA00022617"/>
    </source>
</evidence>
<dbReference type="GO" id="GO:0046872">
    <property type="term" value="F:metal ion binding"/>
    <property type="evidence" value="ECO:0007669"/>
    <property type="project" value="UniProtKB-KW"/>
</dbReference>
<dbReference type="AlphaFoldDB" id="A0A5J4IZB8"/>
<dbReference type="GO" id="GO:0030313">
    <property type="term" value="C:cell envelope"/>
    <property type="evidence" value="ECO:0007669"/>
    <property type="project" value="UniProtKB-SubCell"/>
</dbReference>
<reference evidence="9 10" key="1">
    <citation type="submission" date="2019-08" db="EMBL/GenBank/DDBJ databases">
        <title>Draft genome sequence of Ulvibacter marinus type strain NBRC 109484.</title>
        <authorList>
            <person name="Kawano K."/>
            <person name="Ushijima N."/>
            <person name="Kihara M."/>
            <person name="Itoh H."/>
        </authorList>
    </citation>
    <scope>NUCLEOTIDE SEQUENCE [LARGE SCALE GENOMIC DNA]</scope>
    <source>
        <strain evidence="9 10">NBRC 109484</strain>
    </source>
</reference>
<dbReference type="EMBL" id="BKCG01000007">
    <property type="protein sequence ID" value="GER60414.1"/>
    <property type="molecule type" value="Genomic_DNA"/>
</dbReference>
<evidence type="ECO:0000259" key="8">
    <source>
        <dbReference type="PROSITE" id="PS51007"/>
    </source>
</evidence>
<proteinExistence type="predicted"/>
<comment type="subcellular location">
    <subcellularLocation>
        <location evidence="1">Cell envelope</location>
    </subcellularLocation>
</comment>
<keyword evidence="4" id="KW-0732">Signal</keyword>
<evidence type="ECO:0000313" key="10">
    <source>
        <dbReference type="Proteomes" id="UP000326509"/>
    </source>
</evidence>
<keyword evidence="9" id="KW-0575">Peroxidase</keyword>
<evidence type="ECO:0000313" key="9">
    <source>
        <dbReference type="EMBL" id="GER60414.1"/>
    </source>
</evidence>
<dbReference type="InterPro" id="IPR038352">
    <property type="entry name" value="Imelysin_sf"/>
</dbReference>